<dbReference type="HAMAP" id="MF_00283">
    <property type="entry name" value="Phe_tRNA_synth_beta1"/>
    <property type="match status" value="1"/>
</dbReference>
<proteinExistence type="inferred from homology"/>
<feature type="binding site" evidence="15">
    <location>
        <position position="479"/>
    </location>
    <ligand>
        <name>Mg(2+)</name>
        <dbReference type="ChEBI" id="CHEBI:18420"/>
        <note>shared with alpha subunit</note>
    </ligand>
</feature>
<keyword evidence="10 15" id="KW-0460">Magnesium</keyword>
<evidence type="ECO:0000259" key="18">
    <source>
        <dbReference type="PROSITE" id="PS51447"/>
    </source>
</evidence>
<dbReference type="Pfam" id="PF03484">
    <property type="entry name" value="B5"/>
    <property type="match status" value="1"/>
</dbReference>
<keyword evidence="11 16" id="KW-0694">RNA-binding</keyword>
<keyword evidence="6 15" id="KW-0436">Ligase</keyword>
<dbReference type="FunFam" id="2.40.50.140:FF:000045">
    <property type="entry name" value="Phenylalanine--tRNA ligase beta subunit"/>
    <property type="match status" value="1"/>
</dbReference>
<dbReference type="RefSeq" id="WP_046370989.1">
    <property type="nucleotide sequence ID" value="NZ_BBWV01000004.1"/>
</dbReference>
<dbReference type="InterPro" id="IPR045060">
    <property type="entry name" value="Phe-tRNA-ligase_IIc_bsu"/>
</dbReference>
<dbReference type="InterPro" id="IPR036690">
    <property type="entry name" value="Fdx_antiC-bd_sf"/>
</dbReference>
<dbReference type="InterPro" id="IPR005121">
    <property type="entry name" value="Fdx_antiC-bd"/>
</dbReference>
<evidence type="ECO:0000259" key="19">
    <source>
        <dbReference type="PROSITE" id="PS51483"/>
    </source>
</evidence>
<dbReference type="Gene3D" id="3.30.70.380">
    <property type="entry name" value="Ferrodoxin-fold anticodon-binding domain"/>
    <property type="match status" value="1"/>
</dbReference>
<dbReference type="AlphaFoldDB" id="A0A0E9N6N2"/>
<feature type="binding site" evidence="15">
    <location>
        <position position="478"/>
    </location>
    <ligand>
        <name>Mg(2+)</name>
        <dbReference type="ChEBI" id="CHEBI:18420"/>
        <note>shared with alpha subunit</note>
    </ligand>
</feature>
<dbReference type="NCBIfam" id="NF045760">
    <property type="entry name" value="YtpR"/>
    <property type="match status" value="1"/>
</dbReference>
<evidence type="ECO:0000256" key="10">
    <source>
        <dbReference type="ARBA" id="ARBA00022842"/>
    </source>
</evidence>
<keyword evidence="21" id="KW-1185">Reference proteome</keyword>
<dbReference type="SMART" id="SM00873">
    <property type="entry name" value="B3_4"/>
    <property type="match status" value="1"/>
</dbReference>
<dbReference type="NCBIfam" id="TIGR00472">
    <property type="entry name" value="pheT_bact"/>
    <property type="match status" value="1"/>
</dbReference>
<keyword evidence="9 15" id="KW-0067">ATP-binding</keyword>
<dbReference type="GO" id="GO:0000287">
    <property type="term" value="F:magnesium ion binding"/>
    <property type="evidence" value="ECO:0007669"/>
    <property type="project" value="UniProtKB-UniRule"/>
</dbReference>
<comment type="cofactor">
    <cofactor evidence="15">
        <name>Mg(2+)</name>
        <dbReference type="ChEBI" id="CHEBI:18420"/>
    </cofactor>
    <text evidence="15">Binds 2 magnesium ions per tetramer.</text>
</comment>
<feature type="domain" description="B5" evidence="19">
    <location>
        <begin position="415"/>
        <end position="491"/>
    </location>
</feature>
<comment type="similarity">
    <text evidence="2 15">Belongs to the phenylalanyl-tRNA synthetase beta subunit family. Type 1 subfamily.</text>
</comment>
<feature type="binding site" evidence="15">
    <location>
        <position position="469"/>
    </location>
    <ligand>
        <name>Mg(2+)</name>
        <dbReference type="ChEBI" id="CHEBI:18420"/>
        <note>shared with alpha subunit</note>
    </ligand>
</feature>
<evidence type="ECO:0000256" key="4">
    <source>
        <dbReference type="ARBA" id="ARBA00022490"/>
    </source>
</evidence>
<dbReference type="SUPFAM" id="SSF54991">
    <property type="entry name" value="Anticodon-binding domain of PheRS"/>
    <property type="match status" value="1"/>
</dbReference>
<dbReference type="InterPro" id="IPR045864">
    <property type="entry name" value="aa-tRNA-synth_II/BPL/LPL"/>
</dbReference>
<evidence type="ECO:0000313" key="21">
    <source>
        <dbReference type="Proteomes" id="UP000033121"/>
    </source>
</evidence>
<dbReference type="GO" id="GO:0005524">
    <property type="term" value="F:ATP binding"/>
    <property type="evidence" value="ECO:0007669"/>
    <property type="project" value="UniProtKB-UniRule"/>
</dbReference>
<evidence type="ECO:0000259" key="17">
    <source>
        <dbReference type="PROSITE" id="PS50886"/>
    </source>
</evidence>
<dbReference type="SMART" id="SM00896">
    <property type="entry name" value="FDX-ACB"/>
    <property type="match status" value="1"/>
</dbReference>
<dbReference type="InterPro" id="IPR012340">
    <property type="entry name" value="NA-bd_OB-fold"/>
</dbReference>
<dbReference type="EC" id="6.1.1.20" evidence="15"/>
<keyword evidence="8 15" id="KW-0547">Nucleotide-binding</keyword>
<dbReference type="InterPro" id="IPR002547">
    <property type="entry name" value="tRNA-bd_dom"/>
</dbReference>
<dbReference type="SUPFAM" id="SSF56037">
    <property type="entry name" value="PheT/TilS domain"/>
    <property type="match status" value="1"/>
</dbReference>
<keyword evidence="5 16" id="KW-0820">tRNA-binding</keyword>
<dbReference type="GO" id="GO:0004826">
    <property type="term" value="F:phenylalanine-tRNA ligase activity"/>
    <property type="evidence" value="ECO:0007669"/>
    <property type="project" value="UniProtKB-UniRule"/>
</dbReference>
<keyword evidence="4 15" id="KW-0963">Cytoplasm</keyword>
<dbReference type="Proteomes" id="UP000033121">
    <property type="component" value="Unassembled WGS sequence"/>
</dbReference>
<evidence type="ECO:0000313" key="20">
    <source>
        <dbReference type="EMBL" id="GAO45005.1"/>
    </source>
</evidence>
<gene>
    <name evidence="15 20" type="primary">pheT</name>
    <name evidence="20" type="ORF">FPE01S_04_02480</name>
</gene>
<accession>A0A0E9N6N2</accession>
<dbReference type="EMBL" id="BBWV01000004">
    <property type="protein sequence ID" value="GAO45005.1"/>
    <property type="molecule type" value="Genomic_DNA"/>
</dbReference>
<organism evidence="20 21">
    <name type="scientific">Flavihumibacter petaseus NBRC 106054</name>
    <dbReference type="NCBI Taxonomy" id="1220578"/>
    <lineage>
        <taxon>Bacteria</taxon>
        <taxon>Pseudomonadati</taxon>
        <taxon>Bacteroidota</taxon>
        <taxon>Chitinophagia</taxon>
        <taxon>Chitinophagales</taxon>
        <taxon>Chitinophagaceae</taxon>
        <taxon>Flavihumibacter</taxon>
    </lineage>
</organism>
<dbReference type="InterPro" id="IPR005146">
    <property type="entry name" value="B3/B4_tRNA-bd"/>
</dbReference>
<protein>
    <recommendedName>
        <fullName evidence="15">Phenylalanine--tRNA ligase beta subunit</fullName>
        <ecNumber evidence="15">6.1.1.20</ecNumber>
    </recommendedName>
    <alternativeName>
        <fullName evidence="15">Phenylalanyl-tRNA synthetase beta subunit</fullName>
        <shortName evidence="15">PheRS</shortName>
    </alternativeName>
</protein>
<dbReference type="SUPFAM" id="SSF50249">
    <property type="entry name" value="Nucleic acid-binding proteins"/>
    <property type="match status" value="1"/>
</dbReference>
<dbReference type="SMART" id="SM00874">
    <property type="entry name" value="B5"/>
    <property type="match status" value="1"/>
</dbReference>
<dbReference type="SUPFAM" id="SSF55681">
    <property type="entry name" value="Class II aaRS and biotin synthetases"/>
    <property type="match status" value="1"/>
</dbReference>
<evidence type="ECO:0000256" key="9">
    <source>
        <dbReference type="ARBA" id="ARBA00022840"/>
    </source>
</evidence>
<feature type="domain" description="FDX-ACB" evidence="18">
    <location>
        <begin position="712"/>
        <end position="805"/>
    </location>
</feature>
<dbReference type="PANTHER" id="PTHR10947:SF0">
    <property type="entry name" value="PHENYLALANINE--TRNA LIGASE BETA SUBUNIT"/>
    <property type="match status" value="1"/>
</dbReference>
<comment type="catalytic activity">
    <reaction evidence="14 15">
        <text>tRNA(Phe) + L-phenylalanine + ATP = L-phenylalanyl-tRNA(Phe) + AMP + diphosphate + H(+)</text>
        <dbReference type="Rhea" id="RHEA:19413"/>
        <dbReference type="Rhea" id="RHEA-COMP:9668"/>
        <dbReference type="Rhea" id="RHEA-COMP:9699"/>
        <dbReference type="ChEBI" id="CHEBI:15378"/>
        <dbReference type="ChEBI" id="CHEBI:30616"/>
        <dbReference type="ChEBI" id="CHEBI:33019"/>
        <dbReference type="ChEBI" id="CHEBI:58095"/>
        <dbReference type="ChEBI" id="CHEBI:78442"/>
        <dbReference type="ChEBI" id="CHEBI:78531"/>
        <dbReference type="ChEBI" id="CHEBI:456215"/>
        <dbReference type="EC" id="6.1.1.20"/>
    </reaction>
</comment>
<comment type="caution">
    <text evidence="20">The sequence shown here is derived from an EMBL/GenBank/DDBJ whole genome shotgun (WGS) entry which is preliminary data.</text>
</comment>
<dbReference type="GO" id="GO:0000049">
    <property type="term" value="F:tRNA binding"/>
    <property type="evidence" value="ECO:0007669"/>
    <property type="project" value="UniProtKB-UniRule"/>
</dbReference>
<dbReference type="Gene3D" id="3.30.56.10">
    <property type="match status" value="2"/>
</dbReference>
<dbReference type="InterPro" id="IPR020825">
    <property type="entry name" value="Phe-tRNA_synthase-like_B3/B4"/>
</dbReference>
<dbReference type="FunFam" id="3.50.40.10:FF:000001">
    <property type="entry name" value="Phenylalanine--tRNA ligase beta subunit"/>
    <property type="match status" value="1"/>
</dbReference>
<evidence type="ECO:0000256" key="2">
    <source>
        <dbReference type="ARBA" id="ARBA00008653"/>
    </source>
</evidence>
<evidence type="ECO:0000256" key="16">
    <source>
        <dbReference type="PROSITE-ProRule" id="PRU00209"/>
    </source>
</evidence>
<dbReference type="Gene3D" id="3.30.930.10">
    <property type="entry name" value="Bira Bifunctional Protein, Domain 2"/>
    <property type="match status" value="1"/>
</dbReference>
<dbReference type="STRING" id="1220578.FPE01S_04_02480"/>
<dbReference type="InterPro" id="IPR041616">
    <property type="entry name" value="PheRS_beta_core"/>
</dbReference>
<reference evidence="20 21" key="1">
    <citation type="submission" date="2015-04" db="EMBL/GenBank/DDBJ databases">
        <title>Whole genome shotgun sequence of Flavihumibacter petaseus NBRC 106054.</title>
        <authorList>
            <person name="Miyazawa S."/>
            <person name="Hosoyama A."/>
            <person name="Hashimoto M."/>
            <person name="Noguchi M."/>
            <person name="Tsuchikane K."/>
            <person name="Ohji S."/>
            <person name="Yamazoe A."/>
            <person name="Ichikawa N."/>
            <person name="Kimura A."/>
            <person name="Fujita N."/>
        </authorList>
    </citation>
    <scope>NUCLEOTIDE SEQUENCE [LARGE SCALE GENOMIC DNA]</scope>
    <source>
        <strain evidence="20 21">NBRC 106054</strain>
    </source>
</reference>
<dbReference type="Pfam" id="PF17759">
    <property type="entry name" value="tRNA_synthFbeta"/>
    <property type="match status" value="1"/>
</dbReference>
<dbReference type="Pfam" id="PF03147">
    <property type="entry name" value="FDX-ACB"/>
    <property type="match status" value="1"/>
</dbReference>
<dbReference type="Pfam" id="PF01588">
    <property type="entry name" value="tRNA_bind"/>
    <property type="match status" value="1"/>
</dbReference>
<dbReference type="PROSITE" id="PS51483">
    <property type="entry name" value="B5"/>
    <property type="match status" value="1"/>
</dbReference>
<dbReference type="Gene3D" id="3.50.40.10">
    <property type="entry name" value="Phenylalanyl-trna Synthetase, Chain B, domain 3"/>
    <property type="match status" value="1"/>
</dbReference>
<dbReference type="PANTHER" id="PTHR10947">
    <property type="entry name" value="PHENYLALANYL-TRNA SYNTHETASE BETA CHAIN AND LEUCINE-RICH REPEAT-CONTAINING PROTEIN 47"/>
    <property type="match status" value="1"/>
</dbReference>
<evidence type="ECO:0000256" key="3">
    <source>
        <dbReference type="ARBA" id="ARBA00011209"/>
    </source>
</evidence>
<evidence type="ECO:0000256" key="1">
    <source>
        <dbReference type="ARBA" id="ARBA00004496"/>
    </source>
</evidence>
<comment type="subcellular location">
    <subcellularLocation>
        <location evidence="1 15">Cytoplasm</location>
    </subcellularLocation>
</comment>
<dbReference type="GO" id="GO:0006432">
    <property type="term" value="P:phenylalanyl-tRNA aminoacylation"/>
    <property type="evidence" value="ECO:0007669"/>
    <property type="project" value="UniProtKB-UniRule"/>
</dbReference>
<evidence type="ECO:0000256" key="14">
    <source>
        <dbReference type="ARBA" id="ARBA00049255"/>
    </source>
</evidence>
<keyword evidence="7 15" id="KW-0479">Metal-binding</keyword>
<evidence type="ECO:0000256" key="13">
    <source>
        <dbReference type="ARBA" id="ARBA00023146"/>
    </source>
</evidence>
<feature type="binding site" evidence="15">
    <location>
        <position position="475"/>
    </location>
    <ligand>
        <name>Mg(2+)</name>
        <dbReference type="ChEBI" id="CHEBI:18420"/>
        <note>shared with alpha subunit</note>
    </ligand>
</feature>
<comment type="subunit">
    <text evidence="3 15">Tetramer of two alpha and two beta subunits.</text>
</comment>
<dbReference type="PROSITE" id="PS51447">
    <property type="entry name" value="FDX_ACB"/>
    <property type="match status" value="1"/>
</dbReference>
<feature type="domain" description="TRNA-binding" evidence="17">
    <location>
        <begin position="42"/>
        <end position="155"/>
    </location>
</feature>
<dbReference type="GO" id="GO:0009328">
    <property type="term" value="C:phenylalanine-tRNA ligase complex"/>
    <property type="evidence" value="ECO:0007669"/>
    <property type="project" value="TreeGrafter"/>
</dbReference>
<dbReference type="InterPro" id="IPR004532">
    <property type="entry name" value="Phe-tRNA-ligase_IIc_bsu_bact"/>
</dbReference>
<dbReference type="Gene3D" id="2.40.50.140">
    <property type="entry name" value="Nucleic acid-binding proteins"/>
    <property type="match status" value="1"/>
</dbReference>
<sequence length="806" mass="88507">MTISYNWLCDYLPVTIEPERLSRILTAIGLEVESVEPYESVKGSLSGLVIGEVITCTPHPNADKLKLTTVNTGEAEPLQIVCGAPNVAAGQKVIVAPVGTTIYPVSGDPLTMKVAKIRGVESYGMICAEDEIGLGSSHAGIIILPDDVRVGTPAAGFYHPYQDTLFEIGLTPNRMDAMSHIGVARDVCAYLSHHDKKEFRVKRPSVNGFKVQQQQLQIAVEIGNSTACGRYCGLSLTGIRVGPSPQWLKDRLLSIGVRPINNIVDITNFVLHETGQPLHAFDADAITGNKVVVKTLPEGSTFVTLDGKERKLSAEDLMICNSETPMCIAGVFGGIDSGVTESTTRIFLESAWFHPTWIRKTSFRHGLRTDAATRFEKGVDISQTVNVLKRAALLMADLAGGTVASEIIDVYPAIQDRKQVAIKYHYLKKLSGKNYHPDTVKKILESLGFEVMKDGIDELWVAVPYSKPDISIPADIVEEILRIDGLDNVTIPTTISISPSVEKDLDGRLREKVAAALTGAGFNEILTNSISNSAWYAEDQLKHAVRMLNNLSVELDVLRPAMLETGLAVLAHNLNRKNASLQLFEWGKTYSSEAVGSYQEQPHCCLYMTGSSQGNWRKPGSEVDFFGLKGILNQLAAAAGQPPFDWESASVAGLRNAFQLKSGKSTIGFAGQVSKEKLAGFDIKQQVFFADLDWMKLVTLAGKKEISFQELPKQLPVHRDLALLVDKTLPYAKIETAIRKTGISRLRQILPFDLFESDKLGQNRKSVAVSFMFLDEEKTMTDKEIDNMMQKIINTLEQELGAEIRK</sequence>
<evidence type="ECO:0000256" key="15">
    <source>
        <dbReference type="HAMAP-Rule" id="MF_00283"/>
    </source>
</evidence>
<dbReference type="CDD" id="cd02796">
    <property type="entry name" value="tRNA_bind_bactPheRS"/>
    <property type="match status" value="1"/>
</dbReference>
<dbReference type="Pfam" id="PF03483">
    <property type="entry name" value="B3_4"/>
    <property type="match status" value="1"/>
</dbReference>
<dbReference type="SUPFAM" id="SSF46955">
    <property type="entry name" value="Putative DNA-binding domain"/>
    <property type="match status" value="1"/>
</dbReference>
<dbReference type="OrthoDB" id="9805455at2"/>
<name>A0A0E9N6N2_9BACT</name>
<evidence type="ECO:0000256" key="5">
    <source>
        <dbReference type="ARBA" id="ARBA00022555"/>
    </source>
</evidence>
<evidence type="ECO:0000256" key="11">
    <source>
        <dbReference type="ARBA" id="ARBA00022884"/>
    </source>
</evidence>
<evidence type="ECO:0000256" key="12">
    <source>
        <dbReference type="ARBA" id="ARBA00022917"/>
    </source>
</evidence>
<dbReference type="InterPro" id="IPR033714">
    <property type="entry name" value="tRNA_bind_bactPheRS"/>
</dbReference>
<dbReference type="InterPro" id="IPR005147">
    <property type="entry name" value="tRNA_synthase_B5-dom"/>
</dbReference>
<evidence type="ECO:0000256" key="7">
    <source>
        <dbReference type="ARBA" id="ARBA00022723"/>
    </source>
</evidence>
<dbReference type="InterPro" id="IPR009061">
    <property type="entry name" value="DNA-bd_dom_put_sf"/>
</dbReference>
<keyword evidence="13 15" id="KW-0030">Aminoacyl-tRNA synthetase</keyword>
<dbReference type="PROSITE" id="PS50886">
    <property type="entry name" value="TRBD"/>
    <property type="match status" value="1"/>
</dbReference>
<keyword evidence="12 15" id="KW-0648">Protein biosynthesis</keyword>
<evidence type="ECO:0000256" key="8">
    <source>
        <dbReference type="ARBA" id="ARBA00022741"/>
    </source>
</evidence>
<evidence type="ECO:0000256" key="6">
    <source>
        <dbReference type="ARBA" id="ARBA00022598"/>
    </source>
</evidence>